<feature type="region of interest" description="Disordered" evidence="1">
    <location>
        <begin position="60"/>
        <end position="103"/>
    </location>
</feature>
<feature type="compositionally biased region" description="Polar residues" evidence="1">
    <location>
        <begin position="1"/>
        <end position="10"/>
    </location>
</feature>
<evidence type="ECO:0000313" key="2">
    <source>
        <dbReference type="EMBL" id="CAB4743714.1"/>
    </source>
</evidence>
<evidence type="ECO:0000256" key="1">
    <source>
        <dbReference type="SAM" id="MobiDB-lite"/>
    </source>
</evidence>
<dbReference type="EMBL" id="CAEZYZ010000058">
    <property type="protein sequence ID" value="CAB4743714.1"/>
    <property type="molecule type" value="Genomic_DNA"/>
</dbReference>
<name>A0A6J6TA55_9ZZZZ</name>
<accession>A0A6J6TA55</accession>
<proteinExistence type="predicted"/>
<feature type="compositionally biased region" description="Basic and acidic residues" evidence="1">
    <location>
        <begin position="85"/>
        <end position="103"/>
    </location>
</feature>
<protein>
    <submittedName>
        <fullName evidence="2">Unannotated protein</fullName>
    </submittedName>
</protein>
<dbReference type="AlphaFoldDB" id="A0A6J6TA55"/>
<feature type="region of interest" description="Disordered" evidence="1">
    <location>
        <begin position="1"/>
        <end position="20"/>
    </location>
</feature>
<sequence>MESVEGQQPSDGRKEAHPVGCSDSHAVVVLMGLHVDDDALLLQRRQLPLGQCRRMRCRPAGQHGETASGQVIDEAATPFTPGGRTGRERIRPRQRREEFQALG</sequence>
<reference evidence="2" key="1">
    <citation type="submission" date="2020-05" db="EMBL/GenBank/DDBJ databases">
        <authorList>
            <person name="Chiriac C."/>
            <person name="Salcher M."/>
            <person name="Ghai R."/>
            <person name="Kavagutti S V."/>
        </authorList>
    </citation>
    <scope>NUCLEOTIDE SEQUENCE</scope>
</reference>
<gene>
    <name evidence="2" type="ORF">UFOPK2810_00472</name>
</gene>
<organism evidence="2">
    <name type="scientific">freshwater metagenome</name>
    <dbReference type="NCBI Taxonomy" id="449393"/>
    <lineage>
        <taxon>unclassified sequences</taxon>
        <taxon>metagenomes</taxon>
        <taxon>ecological metagenomes</taxon>
    </lineage>
</organism>